<reference evidence="2" key="1">
    <citation type="submission" date="2016-11" db="UniProtKB">
        <authorList>
            <consortium name="WormBaseParasite"/>
        </authorList>
    </citation>
    <scope>IDENTIFICATION</scope>
</reference>
<name>A0A1I7WH97_HETBA</name>
<accession>A0A1I7WH97</accession>
<keyword evidence="1" id="KW-1185">Reference proteome</keyword>
<protein>
    <submittedName>
        <fullName evidence="2">Transmembrane protein</fullName>
    </submittedName>
</protein>
<evidence type="ECO:0000313" key="2">
    <source>
        <dbReference type="WBParaSite" id="Hba_04330"/>
    </source>
</evidence>
<evidence type="ECO:0000313" key="1">
    <source>
        <dbReference type="Proteomes" id="UP000095283"/>
    </source>
</evidence>
<sequence>MSLLRKWQLRIPVVVETKEQRKERIREEHQKAKNIGVWLSILDVLSKASVTINVGHIILRFSFTFIKINKQGFRRKKQKLWQTVTVKKLLSNLGHSLMIKWVMNNIIRVLHYKLLVDELTSILTIQIPSADYGMHPARLSMNTVSIDSFETATQVVNESLTFSFKLLCCYFSISIFCYLLNNFMRNTSHVLKDATL</sequence>
<dbReference type="Proteomes" id="UP000095283">
    <property type="component" value="Unplaced"/>
</dbReference>
<proteinExistence type="predicted"/>
<organism evidence="1 2">
    <name type="scientific">Heterorhabditis bacteriophora</name>
    <name type="common">Entomopathogenic nematode worm</name>
    <dbReference type="NCBI Taxonomy" id="37862"/>
    <lineage>
        <taxon>Eukaryota</taxon>
        <taxon>Metazoa</taxon>
        <taxon>Ecdysozoa</taxon>
        <taxon>Nematoda</taxon>
        <taxon>Chromadorea</taxon>
        <taxon>Rhabditida</taxon>
        <taxon>Rhabditina</taxon>
        <taxon>Rhabditomorpha</taxon>
        <taxon>Strongyloidea</taxon>
        <taxon>Heterorhabditidae</taxon>
        <taxon>Heterorhabditis</taxon>
    </lineage>
</organism>
<dbReference type="AlphaFoldDB" id="A0A1I7WH97"/>
<dbReference type="WBParaSite" id="Hba_04330">
    <property type="protein sequence ID" value="Hba_04330"/>
    <property type="gene ID" value="Hba_04330"/>
</dbReference>